<sequence>MTELINDNLLKALQKEPVPYTPIWLMRQAGRFLPEYRATREKAGSFLNLAHSPEYATEVTLQPVDRFDLDAAILFSDILTVPDAMGLGLKFVPGEGPVFESPVQSEEAVVKLHVPDVGTDLKYVTDAVSSIRSALQGRVPLFGFSGSPFTLACYMIEGRGSRNFFTVKSMMYRRPDLFQKVISVNEKAVTEYLNAQIEAGAQAIQIFDTWGGCLADGLYQQYSLASIRNVIANLTREHEGRRVPVVVFTKGGSVWLKDIASCGADAVGLDWTMNLARAREEVKDRVALQGNLDPAVLLSDEKTVREEARLVLDAYGPVGQGGHVFNLGHGVDLNTPVELVHALVDEVHHYSRQYHI</sequence>
<evidence type="ECO:0000313" key="18">
    <source>
        <dbReference type="Proteomes" id="UP000266091"/>
    </source>
</evidence>
<dbReference type="UniPathway" id="UPA00251">
    <property type="reaction ID" value="UER00321"/>
</dbReference>
<comment type="caution">
    <text evidence="17">The sequence shown here is derived from an EMBL/GenBank/DDBJ whole genome shotgun (WGS) entry which is preliminary data.</text>
</comment>
<dbReference type="FunFam" id="3.20.20.210:FF:000001">
    <property type="entry name" value="Uroporphyrinogen decarboxylase"/>
    <property type="match status" value="1"/>
</dbReference>
<comment type="function">
    <text evidence="1 12">Catalyzes the decarboxylation of four acetate groups of uroporphyrinogen-III to yield coproporphyrinogen-III.</text>
</comment>
<evidence type="ECO:0000256" key="3">
    <source>
        <dbReference type="ARBA" id="ARBA00004804"/>
    </source>
</evidence>
<dbReference type="Pfam" id="PF01208">
    <property type="entry name" value="URO-D"/>
    <property type="match status" value="1"/>
</dbReference>
<feature type="binding site" evidence="12">
    <location>
        <position position="77"/>
    </location>
    <ligand>
        <name>substrate</name>
    </ligand>
</feature>
<dbReference type="Proteomes" id="UP000266091">
    <property type="component" value="Unassembled WGS sequence"/>
</dbReference>
<dbReference type="PANTHER" id="PTHR21091">
    <property type="entry name" value="METHYLTETRAHYDROFOLATE:HOMOCYSTEINE METHYLTRANSFERASE RELATED"/>
    <property type="match status" value="1"/>
</dbReference>
<dbReference type="GO" id="GO:0004853">
    <property type="term" value="F:uroporphyrinogen decarboxylase activity"/>
    <property type="evidence" value="ECO:0007669"/>
    <property type="project" value="UniProtKB-UniRule"/>
</dbReference>
<feature type="binding site" evidence="12">
    <location>
        <position position="329"/>
    </location>
    <ligand>
        <name>substrate</name>
    </ligand>
</feature>
<feature type="site" description="Transition state stabilizer" evidence="12">
    <location>
        <position position="77"/>
    </location>
</feature>
<protein>
    <recommendedName>
        <fullName evidence="7 12">Uroporphyrinogen decarboxylase</fullName>
        <shortName evidence="12">UPD</shortName>
        <shortName evidence="12">URO-D</shortName>
        <ecNumber evidence="6 12">4.1.1.37</ecNumber>
    </recommendedName>
</protein>
<reference evidence="17 18" key="1">
    <citation type="journal article" date="2018" name="Int. J. Syst. Evol. Microbiol.">
        <title>Mesosutterella multiformis gen. nov., sp. nov., a member of the family Sutterellaceae and Sutterella megalosphaeroides sp. nov., isolated from human faeces.</title>
        <authorList>
            <person name="Sakamoto M."/>
            <person name="Ikeyama N."/>
            <person name="Kunihiro T."/>
            <person name="Iino T."/>
            <person name="Yuki M."/>
            <person name="Ohkuma M."/>
        </authorList>
    </citation>
    <scope>NUCLEOTIDE SEQUENCE [LARGE SCALE GENOMIC DNA]</scope>
    <source>
        <strain evidence="17 18">4NBBH2</strain>
    </source>
</reference>
<dbReference type="InterPro" id="IPR000257">
    <property type="entry name" value="Uroporphyrinogen_deCOase"/>
</dbReference>
<keyword evidence="11 12" id="KW-0627">Porphyrin biosynthesis</keyword>
<comment type="subcellular location">
    <subcellularLocation>
        <location evidence="2 12">Cytoplasm</location>
    </subcellularLocation>
</comment>
<evidence type="ECO:0000256" key="10">
    <source>
        <dbReference type="ARBA" id="ARBA00023239"/>
    </source>
</evidence>
<evidence type="ECO:0000256" key="4">
    <source>
        <dbReference type="ARBA" id="ARBA00009935"/>
    </source>
</evidence>
<evidence type="ECO:0000313" key="17">
    <source>
        <dbReference type="EMBL" id="GBO93245.1"/>
    </source>
</evidence>
<keyword evidence="8 12" id="KW-0963">Cytoplasm</keyword>
<organism evidence="17 18">
    <name type="scientific">Mesosutterella multiformis</name>
    <dbReference type="NCBI Taxonomy" id="2259133"/>
    <lineage>
        <taxon>Bacteria</taxon>
        <taxon>Pseudomonadati</taxon>
        <taxon>Pseudomonadota</taxon>
        <taxon>Betaproteobacteria</taxon>
        <taxon>Burkholderiales</taxon>
        <taxon>Sutterellaceae</taxon>
        <taxon>Mesosutterella</taxon>
    </lineage>
</organism>
<feature type="binding site" evidence="12">
    <location>
        <position position="209"/>
    </location>
    <ligand>
        <name>substrate</name>
    </ligand>
</feature>
<evidence type="ECO:0000256" key="14">
    <source>
        <dbReference type="RuleBase" id="RU004169"/>
    </source>
</evidence>
<evidence type="ECO:0000259" key="16">
    <source>
        <dbReference type="PROSITE" id="PS00907"/>
    </source>
</evidence>
<name>A0A388SAK3_9BURK</name>
<dbReference type="EMBL" id="BGZJ01000001">
    <property type="protein sequence ID" value="GBO93245.1"/>
    <property type="molecule type" value="Genomic_DNA"/>
</dbReference>
<evidence type="ECO:0000256" key="6">
    <source>
        <dbReference type="ARBA" id="ARBA00012288"/>
    </source>
</evidence>
<evidence type="ECO:0000256" key="11">
    <source>
        <dbReference type="ARBA" id="ARBA00023244"/>
    </source>
</evidence>
<dbReference type="GO" id="GO:0019353">
    <property type="term" value="P:protoporphyrinogen IX biosynthetic process from glutamate"/>
    <property type="evidence" value="ECO:0007669"/>
    <property type="project" value="TreeGrafter"/>
</dbReference>
<dbReference type="PROSITE" id="PS00907">
    <property type="entry name" value="UROD_2"/>
    <property type="match status" value="1"/>
</dbReference>
<dbReference type="HAMAP" id="MF_00218">
    <property type="entry name" value="URO_D"/>
    <property type="match status" value="1"/>
</dbReference>
<comment type="similarity">
    <text evidence="4 12 14">Belongs to the uroporphyrinogen decarboxylase family.</text>
</comment>
<evidence type="ECO:0000256" key="5">
    <source>
        <dbReference type="ARBA" id="ARBA00011738"/>
    </source>
</evidence>
<evidence type="ECO:0000256" key="9">
    <source>
        <dbReference type="ARBA" id="ARBA00022793"/>
    </source>
</evidence>
<accession>A0A401LKC7</accession>
<comment type="pathway">
    <text evidence="3 12 13">Porphyrin-containing compound metabolism; protoporphyrin-IX biosynthesis; coproporphyrinogen-III from 5-aminolevulinate: step 4/4.</text>
</comment>
<dbReference type="PROSITE" id="PS00906">
    <property type="entry name" value="UROD_1"/>
    <property type="match status" value="1"/>
</dbReference>
<dbReference type="NCBIfam" id="TIGR01464">
    <property type="entry name" value="hemE"/>
    <property type="match status" value="1"/>
</dbReference>
<evidence type="ECO:0000256" key="7">
    <source>
        <dbReference type="ARBA" id="ARBA00014308"/>
    </source>
</evidence>
<keyword evidence="10 12" id="KW-0456">Lyase</keyword>
<feature type="binding site" evidence="12">
    <location>
        <begin position="27"/>
        <end position="31"/>
    </location>
    <ligand>
        <name>substrate</name>
    </ligand>
</feature>
<dbReference type="RefSeq" id="WP_116269661.1">
    <property type="nucleotide sequence ID" value="NZ_BGZJ01000001.1"/>
</dbReference>
<evidence type="ECO:0000256" key="12">
    <source>
        <dbReference type="HAMAP-Rule" id="MF_00218"/>
    </source>
</evidence>
<gene>
    <name evidence="12 17" type="primary">hemE</name>
    <name evidence="17" type="ORF">MESMUL_05990</name>
</gene>
<dbReference type="AlphaFoldDB" id="A0A388SAK3"/>
<evidence type="ECO:0000259" key="15">
    <source>
        <dbReference type="PROSITE" id="PS00906"/>
    </source>
</evidence>
<keyword evidence="9 12" id="KW-0210">Decarboxylase</keyword>
<keyword evidence="18" id="KW-1185">Reference proteome</keyword>
<evidence type="ECO:0000256" key="8">
    <source>
        <dbReference type="ARBA" id="ARBA00022490"/>
    </source>
</evidence>
<accession>A0A388SAK3</accession>
<dbReference type="GO" id="GO:0005829">
    <property type="term" value="C:cytosol"/>
    <property type="evidence" value="ECO:0007669"/>
    <property type="project" value="TreeGrafter"/>
</dbReference>
<dbReference type="CDD" id="cd00717">
    <property type="entry name" value="URO-D"/>
    <property type="match status" value="1"/>
</dbReference>
<dbReference type="InterPro" id="IPR006361">
    <property type="entry name" value="Uroporphyrinogen_deCO2ase_HemE"/>
</dbReference>
<comment type="subunit">
    <text evidence="5 12">Homodimer.</text>
</comment>
<evidence type="ECO:0000256" key="13">
    <source>
        <dbReference type="RuleBase" id="RU000554"/>
    </source>
</evidence>
<feature type="binding site" evidence="12">
    <location>
        <position position="154"/>
    </location>
    <ligand>
        <name>substrate</name>
    </ligand>
</feature>
<dbReference type="InterPro" id="IPR038071">
    <property type="entry name" value="UROD/MetE-like_sf"/>
</dbReference>
<dbReference type="Gene3D" id="3.20.20.210">
    <property type="match status" value="1"/>
</dbReference>
<feature type="domain" description="Uroporphyrinogen decarboxylase (URO-D)" evidence="15">
    <location>
        <begin position="22"/>
        <end position="31"/>
    </location>
</feature>
<evidence type="ECO:0000256" key="1">
    <source>
        <dbReference type="ARBA" id="ARBA00002448"/>
    </source>
</evidence>
<feature type="domain" description="Uroporphyrinogen decarboxylase (URO-D)" evidence="16">
    <location>
        <begin position="142"/>
        <end position="158"/>
    </location>
</feature>
<dbReference type="PANTHER" id="PTHR21091:SF169">
    <property type="entry name" value="UROPORPHYRINOGEN DECARBOXYLASE"/>
    <property type="match status" value="1"/>
</dbReference>
<proteinExistence type="inferred from homology"/>
<comment type="caution">
    <text evidence="12">Lacks conserved residue(s) required for the propagation of feature annotation.</text>
</comment>
<evidence type="ECO:0000256" key="2">
    <source>
        <dbReference type="ARBA" id="ARBA00004496"/>
    </source>
</evidence>
<dbReference type="SUPFAM" id="SSF51726">
    <property type="entry name" value="UROD/MetE-like"/>
    <property type="match status" value="1"/>
</dbReference>
<dbReference type="EC" id="4.1.1.37" evidence="6 12"/>
<comment type="catalytic activity">
    <reaction evidence="12 13">
        <text>uroporphyrinogen III + 4 H(+) = coproporphyrinogen III + 4 CO2</text>
        <dbReference type="Rhea" id="RHEA:19865"/>
        <dbReference type="ChEBI" id="CHEBI:15378"/>
        <dbReference type="ChEBI" id="CHEBI:16526"/>
        <dbReference type="ChEBI" id="CHEBI:57308"/>
        <dbReference type="ChEBI" id="CHEBI:57309"/>
        <dbReference type="EC" id="4.1.1.37"/>
    </reaction>
</comment>
<dbReference type="OrthoDB" id="9806656at2"/>